<evidence type="ECO:0000313" key="2">
    <source>
        <dbReference type="EMBL" id="EMS62350.1"/>
    </source>
</evidence>
<organism evidence="2">
    <name type="scientific">Triticum urartu</name>
    <name type="common">Red wild einkorn</name>
    <name type="synonym">Crithodium urartu</name>
    <dbReference type="NCBI Taxonomy" id="4572"/>
    <lineage>
        <taxon>Eukaryota</taxon>
        <taxon>Viridiplantae</taxon>
        <taxon>Streptophyta</taxon>
        <taxon>Embryophyta</taxon>
        <taxon>Tracheophyta</taxon>
        <taxon>Spermatophyta</taxon>
        <taxon>Magnoliopsida</taxon>
        <taxon>Liliopsida</taxon>
        <taxon>Poales</taxon>
        <taxon>Poaceae</taxon>
        <taxon>BOP clade</taxon>
        <taxon>Pooideae</taxon>
        <taxon>Triticodae</taxon>
        <taxon>Triticeae</taxon>
        <taxon>Triticinae</taxon>
        <taxon>Triticum</taxon>
    </lineage>
</organism>
<evidence type="ECO:0000256" key="1">
    <source>
        <dbReference type="SAM" id="MobiDB-lite"/>
    </source>
</evidence>
<feature type="compositionally biased region" description="Pro residues" evidence="1">
    <location>
        <begin position="28"/>
        <end position="41"/>
    </location>
</feature>
<dbReference type="AlphaFoldDB" id="M8AC46"/>
<proteinExistence type="predicted"/>
<reference evidence="2" key="1">
    <citation type="journal article" date="2013" name="Nature">
        <title>Draft genome of the wheat A-genome progenitor Triticum urartu.</title>
        <authorList>
            <person name="Ling H.Q."/>
            <person name="Zhao S."/>
            <person name="Liu D."/>
            <person name="Wang J."/>
            <person name="Sun H."/>
            <person name="Zhang C."/>
            <person name="Fan H."/>
            <person name="Li D."/>
            <person name="Dong L."/>
            <person name="Tao Y."/>
            <person name="Gao C."/>
            <person name="Wu H."/>
            <person name="Li Y."/>
            <person name="Cui Y."/>
            <person name="Guo X."/>
            <person name="Zheng S."/>
            <person name="Wang B."/>
            <person name="Yu K."/>
            <person name="Liang Q."/>
            <person name="Yang W."/>
            <person name="Lou X."/>
            <person name="Chen J."/>
            <person name="Feng M."/>
            <person name="Jian J."/>
            <person name="Zhang X."/>
            <person name="Luo G."/>
            <person name="Jiang Y."/>
            <person name="Liu J."/>
            <person name="Wang Z."/>
            <person name="Sha Y."/>
            <person name="Zhang B."/>
            <person name="Wu H."/>
            <person name="Tang D."/>
            <person name="Shen Q."/>
            <person name="Xue P."/>
            <person name="Zou S."/>
            <person name="Wang X."/>
            <person name="Liu X."/>
            <person name="Wang F."/>
            <person name="Yang Y."/>
            <person name="An X."/>
            <person name="Dong Z."/>
            <person name="Zhang K."/>
            <person name="Zhang X."/>
            <person name="Luo M.C."/>
            <person name="Dvorak J."/>
            <person name="Tong Y."/>
            <person name="Wang J."/>
            <person name="Yang H."/>
            <person name="Li Z."/>
            <person name="Wang D."/>
            <person name="Zhang A."/>
            <person name="Wang J."/>
        </authorList>
    </citation>
    <scope>NUCLEOTIDE SEQUENCE</scope>
</reference>
<accession>M8AC46</accession>
<sequence length="164" mass="17460">MKPNPTREGKRRSESFFPTDLLARPKIPGEPPPPLRFPNPHFPVSSTDPQKIPNCRRNPSSGATATSTGGIGGGSFPALHLGGCAARPVPVASFLRLHLQDFAPLSSEGFAPSSYLCAHVCTPDAIAADLPKRSLVLMQCNSLRDTSSPADRLPISIDSDSFTK</sequence>
<dbReference type="OMA" id="VCTPDAI"/>
<name>M8AC46_TRIUA</name>
<feature type="compositionally biased region" description="Basic and acidic residues" evidence="1">
    <location>
        <begin position="1"/>
        <end position="14"/>
    </location>
</feature>
<feature type="region of interest" description="Disordered" evidence="1">
    <location>
        <begin position="145"/>
        <end position="164"/>
    </location>
</feature>
<protein>
    <submittedName>
        <fullName evidence="2">Uncharacterized protein</fullName>
    </submittedName>
</protein>
<dbReference type="EMBL" id="KD083469">
    <property type="protein sequence ID" value="EMS62350.1"/>
    <property type="molecule type" value="Genomic_DNA"/>
</dbReference>
<gene>
    <name evidence="2" type="ORF">TRIUR3_18570</name>
</gene>
<feature type="region of interest" description="Disordered" evidence="1">
    <location>
        <begin position="1"/>
        <end position="72"/>
    </location>
</feature>